<reference evidence="2 3" key="1">
    <citation type="submission" date="2018-09" db="EMBL/GenBank/DDBJ databases">
        <title>Phylogeny of the Shewanellaceae, and recommendation for two new genera, Pseudoshewanella and Parashewanella.</title>
        <authorList>
            <person name="Wang G."/>
        </authorList>
    </citation>
    <scope>NUCLEOTIDE SEQUENCE [LARGE SCALE GENOMIC DNA]</scope>
    <source>
        <strain evidence="2 3">C51</strain>
    </source>
</reference>
<feature type="transmembrane region" description="Helical" evidence="1">
    <location>
        <begin position="102"/>
        <end position="123"/>
    </location>
</feature>
<organism evidence="2 3">
    <name type="scientific">Parashewanella curva</name>
    <dbReference type="NCBI Taxonomy" id="2338552"/>
    <lineage>
        <taxon>Bacteria</taxon>
        <taxon>Pseudomonadati</taxon>
        <taxon>Pseudomonadota</taxon>
        <taxon>Gammaproteobacteria</taxon>
        <taxon>Alteromonadales</taxon>
        <taxon>Shewanellaceae</taxon>
        <taxon>Parashewanella</taxon>
    </lineage>
</organism>
<dbReference type="RefSeq" id="WP_121839154.1">
    <property type="nucleotide sequence ID" value="NZ_ML014780.1"/>
</dbReference>
<feature type="transmembrane region" description="Helical" evidence="1">
    <location>
        <begin position="323"/>
        <end position="343"/>
    </location>
</feature>
<evidence type="ECO:0000313" key="3">
    <source>
        <dbReference type="Proteomes" id="UP000281474"/>
    </source>
</evidence>
<feature type="transmembrane region" description="Helical" evidence="1">
    <location>
        <begin position="416"/>
        <end position="435"/>
    </location>
</feature>
<dbReference type="InterPro" id="IPR004445">
    <property type="entry name" value="GltS"/>
</dbReference>
<dbReference type="GO" id="GO:0016020">
    <property type="term" value="C:membrane"/>
    <property type="evidence" value="ECO:0007669"/>
    <property type="project" value="InterPro"/>
</dbReference>
<keyword evidence="1" id="KW-1133">Transmembrane helix</keyword>
<sequence length="436" mass="46830">MSLTVWELATDFAIASALILFCKVIRVKITLFQKLYMPVAMMAGLLALALGHNGFNVLPLSEASYGGMLITVIFASLGLTTRFPKADVLVHRTGKLLAFNQIITISQWLFAIIVGGYVLQWVWPELPKAFGLVMPSGFMGGHGTAAAVGGTLAEQGWNDALSLALTTATFGVFLAVLGGLAIINIISRLGIVTHIRRFEELEAHFRKGLIPDEKRESIGVETVSSSSVNAFTLHIALVGAVVGCAYFLATFASSFSQFVSVPTFASAFVLGCLFRVVLKTSKADLHFDNKLLNMTAGSATDYLVFFGIASIKLSVLISFAAPFILLMVLGVVLCLFLTFVIAPKLFGDKWIETGLFSWGWMTGTVAMGILLLKIVDPKGKSTVMDDYAIAYLPGSIVDILIISLIPTLIMAGQINAVIAVLSAYLVILALVAYKLK</sequence>
<feature type="transmembrane region" description="Helical" evidence="1">
    <location>
        <begin position="160"/>
        <end position="187"/>
    </location>
</feature>
<feature type="transmembrane region" description="Helical" evidence="1">
    <location>
        <begin position="258"/>
        <end position="278"/>
    </location>
</feature>
<feature type="transmembrane region" description="Helical" evidence="1">
    <location>
        <begin position="231"/>
        <end position="252"/>
    </location>
</feature>
<comment type="caution">
    <text evidence="2">The sequence shown here is derived from an EMBL/GenBank/DDBJ whole genome shotgun (WGS) entry which is preliminary data.</text>
</comment>
<evidence type="ECO:0000313" key="2">
    <source>
        <dbReference type="EMBL" id="RLV59575.1"/>
    </source>
</evidence>
<dbReference type="PANTHER" id="PTHR36178:SF1">
    <property type="entry name" value="SODIUM_GLUTAMATE SYMPORTER"/>
    <property type="match status" value="1"/>
</dbReference>
<feature type="transmembrane region" description="Helical" evidence="1">
    <location>
        <begin position="35"/>
        <end position="51"/>
    </location>
</feature>
<name>A0A3L8PVY3_9GAMM</name>
<protein>
    <submittedName>
        <fullName evidence="2">Sodium:glutamate symporter</fullName>
    </submittedName>
</protein>
<feature type="transmembrane region" description="Helical" evidence="1">
    <location>
        <begin position="63"/>
        <end position="81"/>
    </location>
</feature>
<evidence type="ECO:0000256" key="1">
    <source>
        <dbReference type="SAM" id="Phobius"/>
    </source>
</evidence>
<keyword evidence="3" id="KW-1185">Reference proteome</keyword>
<gene>
    <name evidence="2" type="ORF">D5018_11515</name>
</gene>
<feature type="transmembrane region" description="Helical" evidence="1">
    <location>
        <begin position="6"/>
        <end position="23"/>
    </location>
</feature>
<accession>A0A3L8PVY3</accession>
<feature type="transmembrane region" description="Helical" evidence="1">
    <location>
        <begin position="355"/>
        <end position="375"/>
    </location>
</feature>
<keyword evidence="1" id="KW-0472">Membrane</keyword>
<keyword evidence="1" id="KW-0812">Transmembrane</keyword>
<dbReference type="PANTHER" id="PTHR36178">
    <property type="entry name" value="SLR0625 PROTEIN"/>
    <property type="match status" value="1"/>
</dbReference>
<dbReference type="AlphaFoldDB" id="A0A3L8PVY3"/>
<proteinExistence type="predicted"/>
<dbReference type="Proteomes" id="UP000281474">
    <property type="component" value="Unassembled WGS sequence"/>
</dbReference>
<feature type="transmembrane region" description="Helical" evidence="1">
    <location>
        <begin position="387"/>
        <end position="409"/>
    </location>
</feature>
<dbReference type="OrthoDB" id="9801557at2"/>
<dbReference type="GO" id="GO:0015501">
    <property type="term" value="F:glutamate:sodium symporter activity"/>
    <property type="evidence" value="ECO:0007669"/>
    <property type="project" value="InterPro"/>
</dbReference>
<dbReference type="GO" id="GO:0015813">
    <property type="term" value="P:L-glutamate transmembrane transport"/>
    <property type="evidence" value="ECO:0007669"/>
    <property type="project" value="InterPro"/>
</dbReference>
<dbReference type="EMBL" id="QZEI01000031">
    <property type="protein sequence ID" value="RLV59575.1"/>
    <property type="molecule type" value="Genomic_DNA"/>
</dbReference>